<feature type="domain" description="Aminoacyl-transfer RNA synthetases class-II family profile" evidence="10">
    <location>
        <begin position="305"/>
        <end position="665"/>
    </location>
</feature>
<feature type="compositionally biased region" description="Polar residues" evidence="8">
    <location>
        <begin position="591"/>
        <end position="601"/>
    </location>
</feature>
<keyword evidence="6" id="KW-0030">Aminoacyl-tRNA synthetase</keyword>
<feature type="region of interest" description="Disordered" evidence="8">
    <location>
        <begin position="196"/>
        <end position="222"/>
    </location>
</feature>
<dbReference type="CDD" id="cd04322">
    <property type="entry name" value="LysRS_N"/>
    <property type="match status" value="1"/>
</dbReference>
<feature type="compositionally biased region" description="Basic and acidic residues" evidence="8">
    <location>
        <begin position="165"/>
        <end position="183"/>
    </location>
</feature>
<dbReference type="Gene3D" id="3.30.930.10">
    <property type="entry name" value="Bira Bifunctional Protein, Domain 2"/>
    <property type="match status" value="1"/>
</dbReference>
<dbReference type="PRINTS" id="PR00982">
    <property type="entry name" value="TRNASYNTHLYS"/>
</dbReference>
<evidence type="ECO:0000256" key="4">
    <source>
        <dbReference type="ARBA" id="ARBA00022741"/>
    </source>
</evidence>
<evidence type="ECO:0000259" key="10">
    <source>
        <dbReference type="PROSITE" id="PS50862"/>
    </source>
</evidence>
<feature type="region of interest" description="Disordered" evidence="8">
    <location>
        <begin position="165"/>
        <end position="184"/>
    </location>
</feature>
<dbReference type="InterPro" id="IPR018149">
    <property type="entry name" value="Lys-tRNA-synth_II_C"/>
</dbReference>
<dbReference type="GO" id="GO:0005829">
    <property type="term" value="C:cytosol"/>
    <property type="evidence" value="ECO:0007669"/>
    <property type="project" value="TreeGrafter"/>
</dbReference>
<dbReference type="GeneID" id="24265856"/>
<evidence type="ECO:0000256" key="6">
    <source>
        <dbReference type="ARBA" id="ARBA00023146"/>
    </source>
</evidence>
<dbReference type="PANTHER" id="PTHR42918">
    <property type="entry name" value="LYSYL-TRNA SYNTHETASE"/>
    <property type="match status" value="1"/>
</dbReference>
<dbReference type="InterPro" id="IPR002313">
    <property type="entry name" value="Lys-tRNA-ligase_II"/>
</dbReference>
<evidence type="ECO:0000313" key="11">
    <source>
        <dbReference type="EMBL" id="KJP89831.1"/>
    </source>
</evidence>
<evidence type="ECO:0000313" key="12">
    <source>
        <dbReference type="Proteomes" id="UP000054561"/>
    </source>
</evidence>
<dbReference type="PROSITE" id="PS50862">
    <property type="entry name" value="AA_TRNA_LIGASE_II"/>
    <property type="match status" value="1"/>
</dbReference>
<dbReference type="Proteomes" id="UP000054561">
    <property type="component" value="Unassembled WGS sequence"/>
</dbReference>
<dbReference type="GO" id="GO:0005524">
    <property type="term" value="F:ATP binding"/>
    <property type="evidence" value="ECO:0007669"/>
    <property type="project" value="UniProtKB-KW"/>
</dbReference>
<dbReference type="GO" id="GO:0004824">
    <property type="term" value="F:lysine-tRNA ligase activity"/>
    <property type="evidence" value="ECO:0007669"/>
    <property type="project" value="UniProtKB-EC"/>
</dbReference>
<keyword evidence="4" id="KW-0547">Nucleotide-binding</keyword>
<gene>
    <name evidence="11" type="ORF">AK88_00542</name>
</gene>
<dbReference type="InterPro" id="IPR006195">
    <property type="entry name" value="aa-tRNA-synth_II"/>
</dbReference>
<feature type="region of interest" description="Disordered" evidence="8">
    <location>
        <begin position="568"/>
        <end position="608"/>
    </location>
</feature>
<dbReference type="InterPro" id="IPR045864">
    <property type="entry name" value="aa-tRNA-synth_II/BPL/LPL"/>
</dbReference>
<keyword evidence="3" id="KW-0479">Metal-binding</keyword>
<evidence type="ECO:0000256" key="2">
    <source>
        <dbReference type="ARBA" id="ARBA00022598"/>
    </source>
</evidence>
<dbReference type="PANTHER" id="PTHR42918:SF15">
    <property type="entry name" value="LYSINE--TRNA LIGASE, CHLOROPLASTIC_MITOCHONDRIAL"/>
    <property type="match status" value="1"/>
</dbReference>
<keyword evidence="5" id="KW-0067">ATP-binding</keyword>
<name>A0A0D9QU58_PLAFR</name>
<evidence type="ECO:0000256" key="5">
    <source>
        <dbReference type="ARBA" id="ARBA00022840"/>
    </source>
</evidence>
<dbReference type="VEuPathDB" id="PlasmoDB:AK88_00542"/>
<dbReference type="SUPFAM" id="SSF50249">
    <property type="entry name" value="Nucleic acid-binding proteins"/>
    <property type="match status" value="2"/>
</dbReference>
<dbReference type="SUPFAM" id="SSF55681">
    <property type="entry name" value="Class II aaRS and biotin synthetases"/>
    <property type="match status" value="1"/>
</dbReference>
<sequence>MKKRRKTPHLLVVLLWSFLWCFVWSFSLIRNRSNCFNHGSSEAKGVLTIGSTRSGFRNRKKQFTLHSYGKEFSERLKKLNLLSDVLKIDAYPSSFIKRTTKIDELKRKYENLKSGEKDEKKKYVIYGRVTVKRNDGMFLNVQDDCGTIQIYVDAHLVLNGGNKSGEKRNDCLESDGENDRANKDTCPGVTQNEINSLHGDGNATHGEGSHWPLGTQGENPHKENSISVRKIIEVGDFVAIKGFVRKSQRGEITLHAEEIFLLTKALLPLPDKYKGMKDVEYKYRKRYLDFLINKDEKEKILTRFEVIQEIRKFLLKKKYLEVDTPILQSIPGGASAKPFETFLKSLNLVLYLRIAPELYLKKLIISGISEQIFEFSKCFRNEGLSTVHNPEFTLLEIYKAYSNYKYMIKFVEGLIKTVAKKFSLRLNIDKGLLYQKKWKKISFMKIVKDYTCVNFLNLSFDQAYNEAKKLNVTFDQGKEHLNWGLVVQEVFKRKVEPFLDNHPIHIYHLPAETSPLAKTLIKNKKLSERFETYIGKMEIANGYSEEANSLMQERKFISQHTLKNKKVEAGSISCTEESTSPDDARSGANRGDQNQVSTSSGGEFPQGDEQISSKMQHMQNDNHEIDYDYVTALAHGMPPTGGLGIGIDRLCMLLTNSSSIKNVLPFPIIKPH</sequence>
<evidence type="ECO:0000256" key="7">
    <source>
        <dbReference type="ARBA" id="ARBA00030563"/>
    </source>
</evidence>
<keyword evidence="2 11" id="KW-0436">Ligase</keyword>
<organism evidence="11 12">
    <name type="scientific">Plasmodium fragile</name>
    <dbReference type="NCBI Taxonomy" id="5857"/>
    <lineage>
        <taxon>Eukaryota</taxon>
        <taxon>Sar</taxon>
        <taxon>Alveolata</taxon>
        <taxon>Apicomplexa</taxon>
        <taxon>Aconoidasida</taxon>
        <taxon>Haemosporida</taxon>
        <taxon>Plasmodiidae</taxon>
        <taxon>Plasmodium</taxon>
        <taxon>Plasmodium (Plasmodium)</taxon>
    </lineage>
</organism>
<evidence type="ECO:0000256" key="3">
    <source>
        <dbReference type="ARBA" id="ARBA00022723"/>
    </source>
</evidence>
<dbReference type="HAMAP" id="MF_00252">
    <property type="entry name" value="Lys_tRNA_synth_class2"/>
    <property type="match status" value="1"/>
</dbReference>
<reference evidence="11 12" key="1">
    <citation type="submission" date="2014-03" db="EMBL/GenBank/DDBJ databases">
        <title>The Genome Sequence of Plasmodium fragile nilgiri.</title>
        <authorList>
            <consortium name="The Broad Institute Genomics Platform"/>
            <consortium name="The Broad Institute Genome Sequencing Center for Infectious Disease"/>
            <person name="Neafsey D."/>
            <person name="Duraisingh M."/>
            <person name="Young S.K."/>
            <person name="Zeng Q."/>
            <person name="Gargeya S."/>
            <person name="Abouelleil A."/>
            <person name="Alvarado L."/>
            <person name="Chapman S.B."/>
            <person name="Gainer-Dewar J."/>
            <person name="Goldberg J."/>
            <person name="Griggs A."/>
            <person name="Gujja S."/>
            <person name="Hansen M."/>
            <person name="Howarth C."/>
            <person name="Imamovic A."/>
            <person name="Larimer J."/>
            <person name="Pearson M."/>
            <person name="Poon T.W."/>
            <person name="Priest M."/>
            <person name="Roberts A."/>
            <person name="Saif S."/>
            <person name="Shea T."/>
            <person name="Sykes S."/>
            <person name="Wortman J."/>
            <person name="Nusbaum C."/>
            <person name="Birren B."/>
        </authorList>
    </citation>
    <scope>NUCLEOTIDE SEQUENCE [LARGE SCALE GENOMIC DNA]</scope>
    <source>
        <strain evidence="12">nilgiri</strain>
    </source>
</reference>
<dbReference type="RefSeq" id="XP_012333613.1">
    <property type="nucleotide sequence ID" value="XM_012478190.1"/>
</dbReference>
<dbReference type="EC" id="6.1.1.6" evidence="1"/>
<protein>
    <recommendedName>
        <fullName evidence="1">lysine--tRNA ligase</fullName>
        <ecNumber evidence="1">6.1.1.6</ecNumber>
    </recommendedName>
    <alternativeName>
        <fullName evidence="7">Lysyl-tRNA synthetase</fullName>
    </alternativeName>
</protein>
<feature type="chain" id="PRO_5002344295" description="lysine--tRNA ligase" evidence="9">
    <location>
        <begin position="26"/>
        <end position="672"/>
    </location>
</feature>
<dbReference type="InterPro" id="IPR004364">
    <property type="entry name" value="Aa-tRNA-synt_II"/>
</dbReference>
<evidence type="ECO:0000256" key="8">
    <source>
        <dbReference type="SAM" id="MobiDB-lite"/>
    </source>
</evidence>
<dbReference type="Gene3D" id="2.40.50.140">
    <property type="entry name" value="Nucleic acid-binding proteins"/>
    <property type="match status" value="1"/>
</dbReference>
<feature type="signal peptide" evidence="9">
    <location>
        <begin position="1"/>
        <end position="25"/>
    </location>
</feature>
<dbReference type="GO" id="GO:0046872">
    <property type="term" value="F:metal ion binding"/>
    <property type="evidence" value="ECO:0007669"/>
    <property type="project" value="UniProtKB-KW"/>
</dbReference>
<dbReference type="InterPro" id="IPR044136">
    <property type="entry name" value="Lys-tRNA-ligase_II_N"/>
</dbReference>
<dbReference type="OrthoDB" id="21243at2759"/>
<evidence type="ECO:0000256" key="9">
    <source>
        <dbReference type="SAM" id="SignalP"/>
    </source>
</evidence>
<keyword evidence="9" id="KW-0732">Signal</keyword>
<evidence type="ECO:0000256" key="1">
    <source>
        <dbReference type="ARBA" id="ARBA00013166"/>
    </source>
</evidence>
<dbReference type="AlphaFoldDB" id="A0A0D9QU58"/>
<dbReference type="GO" id="GO:0000049">
    <property type="term" value="F:tRNA binding"/>
    <property type="evidence" value="ECO:0007669"/>
    <property type="project" value="TreeGrafter"/>
</dbReference>
<dbReference type="Pfam" id="PF00152">
    <property type="entry name" value="tRNA-synt_2"/>
    <property type="match status" value="2"/>
</dbReference>
<accession>A0A0D9QU58</accession>
<keyword evidence="12" id="KW-1185">Reference proteome</keyword>
<dbReference type="InterPro" id="IPR012340">
    <property type="entry name" value="NA-bd_OB-fold"/>
</dbReference>
<dbReference type="GO" id="GO:0006430">
    <property type="term" value="P:lysyl-tRNA aminoacylation"/>
    <property type="evidence" value="ECO:0007669"/>
    <property type="project" value="InterPro"/>
</dbReference>
<dbReference type="OMA" id="MNMTEEI"/>
<proteinExistence type="inferred from homology"/>
<dbReference type="EMBL" id="KQ001648">
    <property type="protein sequence ID" value="KJP89831.1"/>
    <property type="molecule type" value="Genomic_DNA"/>
</dbReference>